<keyword evidence="2" id="KW-0378">Hydrolase</keyword>
<reference evidence="6" key="1">
    <citation type="submission" date="2016-10" db="EMBL/GenBank/DDBJ databases">
        <authorList>
            <person name="Varghese N."/>
            <person name="Submissions S."/>
        </authorList>
    </citation>
    <scope>NUCLEOTIDE SEQUENCE [LARGE SCALE GENOMIC DNA]</scope>
    <source>
        <strain evidence="6">YR281</strain>
    </source>
</reference>
<keyword evidence="3" id="KW-0443">Lipid metabolism</keyword>
<evidence type="ECO:0000256" key="2">
    <source>
        <dbReference type="ARBA" id="ARBA00022801"/>
    </source>
</evidence>
<dbReference type="InterPro" id="IPR007053">
    <property type="entry name" value="LRAT_dom"/>
</dbReference>
<evidence type="ECO:0000259" key="5">
    <source>
        <dbReference type="PROSITE" id="PS51934"/>
    </source>
</evidence>
<dbReference type="AlphaFoldDB" id="A0A7Z7B4I2"/>
<dbReference type="GO" id="GO:0008970">
    <property type="term" value="F:phospholipase A1 activity"/>
    <property type="evidence" value="ECO:0007669"/>
    <property type="project" value="TreeGrafter"/>
</dbReference>
<keyword evidence="1" id="KW-0808">Transferase</keyword>
<feature type="domain" description="LRAT" evidence="5">
    <location>
        <begin position="6"/>
        <end position="106"/>
    </location>
</feature>
<dbReference type="Pfam" id="PF04970">
    <property type="entry name" value="LRAT"/>
    <property type="match status" value="1"/>
</dbReference>
<protein>
    <submittedName>
        <fullName evidence="6">Lecithin retinol acyltransferase</fullName>
    </submittedName>
</protein>
<keyword evidence="4" id="KW-0812">Transmembrane</keyword>
<evidence type="ECO:0000256" key="3">
    <source>
        <dbReference type="ARBA" id="ARBA00023098"/>
    </source>
</evidence>
<dbReference type="GO" id="GO:0016410">
    <property type="term" value="F:N-acyltransferase activity"/>
    <property type="evidence" value="ECO:0007669"/>
    <property type="project" value="TreeGrafter"/>
</dbReference>
<keyword evidence="7" id="KW-1185">Reference proteome</keyword>
<dbReference type="EMBL" id="FNDI01000005">
    <property type="protein sequence ID" value="SDH56022.1"/>
    <property type="molecule type" value="Genomic_DNA"/>
</dbReference>
<dbReference type="Gene3D" id="3.90.1720.10">
    <property type="entry name" value="endopeptidase domain like (from Nostoc punctiforme)"/>
    <property type="match status" value="1"/>
</dbReference>
<sequence length="233" mass="24363">MQGGDHVWVRCTGYTHHGIATGTDSVVHYLGKKGVYEDGMIAETSLAEFTDGATVHVKDHPDRLHGRVQTVKRARQRIGETEYNLLFNNCEHFVCWCIYDEHTSEQVNSTFRTVGHAAASAWAGRSYATWVARTTGDVMVSNRTAETVRAVGAITPFVSSALTTSAAPAAATALTTSLTNTLGSAGIATALTSGGVAAAALTTGVIAAPVAVPLVVGVAVLEFIGLGLSALFD</sequence>
<gene>
    <name evidence="6" type="ORF">SAMN04487926_105298</name>
</gene>
<dbReference type="InterPro" id="IPR051496">
    <property type="entry name" value="H-rev107_PLA/AT"/>
</dbReference>
<dbReference type="GO" id="GO:0004623">
    <property type="term" value="F:phospholipase A2 activity"/>
    <property type="evidence" value="ECO:0007669"/>
    <property type="project" value="TreeGrafter"/>
</dbReference>
<keyword evidence="6" id="KW-0012">Acyltransferase</keyword>
<dbReference type="PANTHER" id="PTHR13943">
    <property type="entry name" value="HRAS-LIKE SUPPRESSOR - RELATED"/>
    <property type="match status" value="1"/>
</dbReference>
<dbReference type="PANTHER" id="PTHR13943:SF77">
    <property type="entry name" value="LRAT DOMAIN-CONTAINING PROTEIN"/>
    <property type="match status" value="1"/>
</dbReference>
<accession>A0A7Z7B4I2</accession>
<evidence type="ECO:0000313" key="6">
    <source>
        <dbReference type="EMBL" id="SDH56022.1"/>
    </source>
</evidence>
<dbReference type="PROSITE" id="PS51934">
    <property type="entry name" value="LRAT"/>
    <property type="match status" value="1"/>
</dbReference>
<organism evidence="6 7">
    <name type="scientific">Paraburkholderia steynii</name>
    <dbReference type="NCBI Taxonomy" id="1245441"/>
    <lineage>
        <taxon>Bacteria</taxon>
        <taxon>Pseudomonadati</taxon>
        <taxon>Pseudomonadota</taxon>
        <taxon>Betaproteobacteria</taxon>
        <taxon>Burkholderiales</taxon>
        <taxon>Burkholderiaceae</taxon>
        <taxon>Paraburkholderia</taxon>
    </lineage>
</organism>
<feature type="transmembrane region" description="Helical" evidence="4">
    <location>
        <begin position="210"/>
        <end position="232"/>
    </location>
</feature>
<evidence type="ECO:0000256" key="1">
    <source>
        <dbReference type="ARBA" id="ARBA00022679"/>
    </source>
</evidence>
<dbReference type="GO" id="GO:0070292">
    <property type="term" value="P:N-acylphosphatidylethanolamine metabolic process"/>
    <property type="evidence" value="ECO:0007669"/>
    <property type="project" value="TreeGrafter"/>
</dbReference>
<evidence type="ECO:0000313" key="7">
    <source>
        <dbReference type="Proteomes" id="UP000198900"/>
    </source>
</evidence>
<comment type="caution">
    <text evidence="6">The sequence shown here is derived from an EMBL/GenBank/DDBJ whole genome shotgun (WGS) entry which is preliminary data.</text>
</comment>
<dbReference type="Proteomes" id="UP000198900">
    <property type="component" value="Unassembled WGS sequence"/>
</dbReference>
<dbReference type="GO" id="GO:0005737">
    <property type="term" value="C:cytoplasm"/>
    <property type="evidence" value="ECO:0007669"/>
    <property type="project" value="TreeGrafter"/>
</dbReference>
<name>A0A7Z7B4I2_9BURK</name>
<proteinExistence type="predicted"/>
<keyword evidence="4" id="KW-1133">Transmembrane helix</keyword>
<evidence type="ECO:0000256" key="4">
    <source>
        <dbReference type="SAM" id="Phobius"/>
    </source>
</evidence>
<keyword evidence="4" id="KW-0472">Membrane</keyword>